<dbReference type="InterPro" id="IPR027417">
    <property type="entry name" value="P-loop_NTPase"/>
</dbReference>
<sequence length="326" mass="35426">MESSTVDSGSNTISSQASGQEIYTRLSENIQQMVKGQTGAVRKLLAAFISGGHVLLEDYPGTGKTTLAKALAFSVDVSFKRIQFTPDLLPSDILGVSILNPIEQSFQFHEGPIFANIVLADEVNRASPRTQSALLEAMAESQVSIDGTLRTLSPPFFVIATQNPVGAQGTYPLPEAQMDRFALQFSLGYISPEEEMEILASQLQQHPIDQVKPCLSRDDIFTLKQQVQQIRVSDELKRYIIDIVGATRQAEGVQLGASPRGAIALMKLAQALALFDGYEFVLPEQVQEMALSVLAHRLVLEPQARFSGQTADAVIQDILNATPVPA</sequence>
<dbReference type="InterPro" id="IPR011703">
    <property type="entry name" value="ATPase_AAA-3"/>
</dbReference>
<gene>
    <name evidence="3" type="ORF">DXZ20_02555</name>
</gene>
<evidence type="ECO:0000313" key="4">
    <source>
        <dbReference type="Proteomes" id="UP000481033"/>
    </source>
</evidence>
<dbReference type="InterPro" id="IPR041628">
    <property type="entry name" value="ChlI/MoxR_AAA_lid"/>
</dbReference>
<dbReference type="GO" id="GO:0005524">
    <property type="term" value="F:ATP binding"/>
    <property type="evidence" value="ECO:0007669"/>
    <property type="project" value="InterPro"/>
</dbReference>
<feature type="domain" description="ATPase AAA-3" evidence="1">
    <location>
        <begin position="53"/>
        <end position="182"/>
    </location>
</feature>
<comment type="caution">
    <text evidence="3">The sequence shown here is derived from an EMBL/GenBank/DDBJ whole genome shotgun (WGS) entry which is preliminary data.</text>
</comment>
<dbReference type="PANTHER" id="PTHR42759">
    <property type="entry name" value="MOXR FAMILY PROTEIN"/>
    <property type="match status" value="1"/>
</dbReference>
<evidence type="ECO:0000259" key="1">
    <source>
        <dbReference type="Pfam" id="PF07726"/>
    </source>
</evidence>
<keyword evidence="4" id="KW-1185">Reference proteome</keyword>
<dbReference type="Gene3D" id="1.10.8.80">
    <property type="entry name" value="Magnesium chelatase subunit I, C-Terminal domain"/>
    <property type="match status" value="1"/>
</dbReference>
<dbReference type="PANTHER" id="PTHR42759:SF5">
    <property type="entry name" value="METHANOL DEHYDROGENASE REGULATOR"/>
    <property type="match status" value="1"/>
</dbReference>
<dbReference type="GO" id="GO:0016887">
    <property type="term" value="F:ATP hydrolysis activity"/>
    <property type="evidence" value="ECO:0007669"/>
    <property type="project" value="InterPro"/>
</dbReference>
<feature type="domain" description="ChlI/MoxR AAA lid" evidence="2">
    <location>
        <begin position="246"/>
        <end position="318"/>
    </location>
</feature>
<dbReference type="Pfam" id="PF17863">
    <property type="entry name" value="AAA_lid_2"/>
    <property type="match status" value="1"/>
</dbReference>
<dbReference type="AlphaFoldDB" id="A0A6M0RFB2"/>
<name>A0A6M0RFB2_9CYAN</name>
<protein>
    <submittedName>
        <fullName evidence="3">MoxR family ATPase</fullName>
    </submittedName>
</protein>
<organism evidence="3 4">
    <name type="scientific">Adonisia turfae CCMR0081</name>
    <dbReference type="NCBI Taxonomy" id="2292702"/>
    <lineage>
        <taxon>Bacteria</taxon>
        <taxon>Bacillati</taxon>
        <taxon>Cyanobacteriota</taxon>
        <taxon>Adonisia</taxon>
        <taxon>Adonisia turfae</taxon>
    </lineage>
</organism>
<dbReference type="RefSeq" id="WP_163696236.1">
    <property type="nucleotide sequence ID" value="NZ_QXHD01000003.1"/>
</dbReference>
<dbReference type="CDD" id="cd00009">
    <property type="entry name" value="AAA"/>
    <property type="match status" value="1"/>
</dbReference>
<evidence type="ECO:0000313" key="3">
    <source>
        <dbReference type="EMBL" id="NEZ54590.1"/>
    </source>
</evidence>
<dbReference type="SUPFAM" id="SSF52540">
    <property type="entry name" value="P-loop containing nucleoside triphosphate hydrolases"/>
    <property type="match status" value="1"/>
</dbReference>
<evidence type="ECO:0000259" key="2">
    <source>
        <dbReference type="Pfam" id="PF17863"/>
    </source>
</evidence>
<dbReference type="EMBL" id="QXHD01000003">
    <property type="protein sequence ID" value="NEZ54590.1"/>
    <property type="molecule type" value="Genomic_DNA"/>
</dbReference>
<accession>A0A6M0RFB2</accession>
<reference evidence="3 4" key="1">
    <citation type="journal article" date="2020" name="Microb. Ecol.">
        <title>Ecogenomics of the Marine Benthic Filamentous Cyanobacterium Adonisia.</title>
        <authorList>
            <person name="Walter J.M."/>
            <person name="Coutinho F.H."/>
            <person name="Leomil L."/>
            <person name="Hargreaves P.I."/>
            <person name="Campeao M.E."/>
            <person name="Vieira V.V."/>
            <person name="Silva B.S."/>
            <person name="Fistarol G.O."/>
            <person name="Salomon P.S."/>
            <person name="Sawabe T."/>
            <person name="Mino S."/>
            <person name="Hosokawa M."/>
            <person name="Miyashita H."/>
            <person name="Maruyama F."/>
            <person name="van Verk M.C."/>
            <person name="Dutilh B.E."/>
            <person name="Thompson C.C."/>
            <person name="Thompson F.L."/>
        </authorList>
    </citation>
    <scope>NUCLEOTIDE SEQUENCE [LARGE SCALE GENOMIC DNA]</scope>
    <source>
        <strain evidence="3 4">CCMR0081</strain>
    </source>
</reference>
<dbReference type="Pfam" id="PF07726">
    <property type="entry name" value="AAA_3"/>
    <property type="match status" value="1"/>
</dbReference>
<proteinExistence type="predicted"/>
<dbReference type="InterPro" id="IPR050764">
    <property type="entry name" value="CbbQ/NirQ/NorQ/GpvN"/>
</dbReference>
<dbReference type="Proteomes" id="UP000481033">
    <property type="component" value="Unassembled WGS sequence"/>
</dbReference>
<dbReference type="PIRSF" id="PIRSF002849">
    <property type="entry name" value="AAA_ATPase_chaperone_MoxR_prd"/>
    <property type="match status" value="1"/>
</dbReference>
<dbReference type="Gene3D" id="3.40.50.300">
    <property type="entry name" value="P-loop containing nucleotide triphosphate hydrolases"/>
    <property type="match status" value="1"/>
</dbReference>